<keyword evidence="4" id="KW-1185">Reference proteome</keyword>
<organism evidence="3 4">
    <name type="scientific">Phyllosticta citricarpa</name>
    <dbReference type="NCBI Taxonomy" id="55181"/>
    <lineage>
        <taxon>Eukaryota</taxon>
        <taxon>Fungi</taxon>
        <taxon>Dikarya</taxon>
        <taxon>Ascomycota</taxon>
        <taxon>Pezizomycotina</taxon>
        <taxon>Dothideomycetes</taxon>
        <taxon>Dothideomycetes incertae sedis</taxon>
        <taxon>Botryosphaeriales</taxon>
        <taxon>Phyllostictaceae</taxon>
        <taxon>Phyllosticta</taxon>
    </lineage>
</organism>
<proteinExistence type="predicted"/>
<evidence type="ECO:0000256" key="2">
    <source>
        <dbReference type="SAM" id="Phobius"/>
    </source>
</evidence>
<evidence type="ECO:0000256" key="1">
    <source>
        <dbReference type="SAM" id="MobiDB-lite"/>
    </source>
</evidence>
<feature type="region of interest" description="Disordered" evidence="1">
    <location>
        <begin position="1"/>
        <end position="29"/>
    </location>
</feature>
<evidence type="ECO:0000313" key="4">
    <source>
        <dbReference type="Proteomes" id="UP001365128"/>
    </source>
</evidence>
<accession>A0ABR1MMP8</accession>
<name>A0ABR1MMP8_9PEZI</name>
<dbReference type="EMBL" id="JBBPDW010000005">
    <property type="protein sequence ID" value="KAK7552372.1"/>
    <property type="molecule type" value="Genomic_DNA"/>
</dbReference>
<keyword evidence="2" id="KW-0472">Membrane</keyword>
<reference evidence="3 4" key="1">
    <citation type="submission" date="2024-04" db="EMBL/GenBank/DDBJ databases">
        <title>Phyllosticta paracitricarpa is synonymous to the EU quarantine fungus P. citricarpa based on phylogenomic analyses.</title>
        <authorList>
            <consortium name="Lawrence Berkeley National Laboratory"/>
            <person name="Van Ingen-Buijs V.A."/>
            <person name="Van Westerhoven A.C."/>
            <person name="Haridas S."/>
            <person name="Skiadas P."/>
            <person name="Martin F."/>
            <person name="Groenewald J.Z."/>
            <person name="Crous P.W."/>
            <person name="Seidl M.F."/>
        </authorList>
    </citation>
    <scope>NUCLEOTIDE SEQUENCE [LARGE SCALE GENOMIC DNA]</scope>
    <source>
        <strain evidence="3 4">CBS 122670</strain>
    </source>
</reference>
<feature type="transmembrane region" description="Helical" evidence="2">
    <location>
        <begin position="190"/>
        <end position="214"/>
    </location>
</feature>
<keyword evidence="2" id="KW-0812">Transmembrane</keyword>
<sequence length="215" mass="23215">MSGRLTFTKALSARRDDNNSQHEQDRSNGSISLLAAYGSHLRQRSVSTIPTPSAPLPSVHHANDSSPRSIACPRFPRQSATPMVRVECSVTTSVSNPLQAFQTPARSPSACQPANLPTCLSTRLAHSLITFVSYSFTSPPPPPPPLLALVPVPVPPPPPPSSHSNSNDIHESSSLLYGARLFSFIQVGGMVWSSLLAPLTYFLLFFFLFACLFVC</sequence>
<protein>
    <submittedName>
        <fullName evidence="3">Uncharacterized protein</fullName>
    </submittedName>
</protein>
<comment type="caution">
    <text evidence="3">The sequence shown here is derived from an EMBL/GenBank/DDBJ whole genome shotgun (WGS) entry which is preliminary data.</text>
</comment>
<feature type="region of interest" description="Disordered" evidence="1">
    <location>
        <begin position="44"/>
        <end position="74"/>
    </location>
</feature>
<keyword evidence="2" id="KW-1133">Transmembrane helix</keyword>
<gene>
    <name evidence="3" type="ORF">IWX46DRAFT_591164</name>
</gene>
<feature type="compositionally biased region" description="Basic and acidic residues" evidence="1">
    <location>
        <begin position="13"/>
        <end position="26"/>
    </location>
</feature>
<evidence type="ECO:0000313" key="3">
    <source>
        <dbReference type="EMBL" id="KAK7552372.1"/>
    </source>
</evidence>
<dbReference type="Proteomes" id="UP001365128">
    <property type="component" value="Unassembled WGS sequence"/>
</dbReference>